<evidence type="ECO:0000313" key="3">
    <source>
        <dbReference type="Proteomes" id="UP001165121"/>
    </source>
</evidence>
<dbReference type="EMBL" id="BSXT01000994">
    <property type="protein sequence ID" value="GMF37245.1"/>
    <property type="molecule type" value="Genomic_DNA"/>
</dbReference>
<feature type="region of interest" description="Disordered" evidence="1">
    <location>
        <begin position="26"/>
        <end position="56"/>
    </location>
</feature>
<comment type="caution">
    <text evidence="2">The sequence shown here is derived from an EMBL/GenBank/DDBJ whole genome shotgun (WGS) entry which is preliminary data.</text>
</comment>
<reference evidence="2" key="1">
    <citation type="submission" date="2023-04" db="EMBL/GenBank/DDBJ databases">
        <title>Phytophthora fragariaefolia NBRC 109709.</title>
        <authorList>
            <person name="Ichikawa N."/>
            <person name="Sato H."/>
            <person name="Tonouchi N."/>
        </authorList>
    </citation>
    <scope>NUCLEOTIDE SEQUENCE</scope>
    <source>
        <strain evidence="2">NBRC 109709</strain>
    </source>
</reference>
<dbReference type="OrthoDB" id="124404at2759"/>
<evidence type="ECO:0000256" key="1">
    <source>
        <dbReference type="SAM" id="MobiDB-lite"/>
    </source>
</evidence>
<keyword evidence="3" id="KW-1185">Reference proteome</keyword>
<evidence type="ECO:0000313" key="2">
    <source>
        <dbReference type="EMBL" id="GMF37245.1"/>
    </source>
</evidence>
<name>A0A9W7CPA5_9STRA</name>
<feature type="compositionally biased region" description="Low complexity" evidence="1">
    <location>
        <begin position="30"/>
        <end position="41"/>
    </location>
</feature>
<sequence length="233" mass="25608">MKKPLDATSTGTICRLSKLCGVLPTGVQRSPSTTQSATTPAHYPSAHLMSPSSKTRTRLTQQQKLRLIKKAESSPAAKYQDLALRAEFGLRRHPGKVTISRIISGRIALLRQPHESAQHKNKPSPLHAHYLHTPIHIRGSLLTHITVRHPLASARSPTNLIFPVYFRLNCKILCCVSFDISFHIGLSLGLPGTHLEGFFQSTDAWIPSRDATRIVWWIHPCKCGGGSSTSSSG</sequence>
<gene>
    <name evidence="2" type="ORF">Pfra01_001038800</name>
</gene>
<dbReference type="AlphaFoldDB" id="A0A9W7CPA5"/>
<dbReference type="Proteomes" id="UP001165121">
    <property type="component" value="Unassembled WGS sequence"/>
</dbReference>
<accession>A0A9W7CPA5</accession>
<protein>
    <submittedName>
        <fullName evidence="2">Unnamed protein product</fullName>
    </submittedName>
</protein>
<proteinExistence type="predicted"/>
<organism evidence="2 3">
    <name type="scientific">Phytophthora fragariaefolia</name>
    <dbReference type="NCBI Taxonomy" id="1490495"/>
    <lineage>
        <taxon>Eukaryota</taxon>
        <taxon>Sar</taxon>
        <taxon>Stramenopiles</taxon>
        <taxon>Oomycota</taxon>
        <taxon>Peronosporomycetes</taxon>
        <taxon>Peronosporales</taxon>
        <taxon>Peronosporaceae</taxon>
        <taxon>Phytophthora</taxon>
    </lineage>
</organism>